<evidence type="ECO:0000313" key="8">
    <source>
        <dbReference type="Proteomes" id="UP000646548"/>
    </source>
</evidence>
<evidence type="ECO:0000256" key="2">
    <source>
        <dbReference type="ARBA" id="ARBA00023242"/>
    </source>
</evidence>
<name>A0A834F433_ORYME</name>
<evidence type="ECO:0000256" key="1">
    <source>
        <dbReference type="ARBA" id="ARBA00004123"/>
    </source>
</evidence>
<dbReference type="Gene3D" id="2.30.30.140">
    <property type="match status" value="2"/>
</dbReference>
<feature type="domain" description="Histone methyltransferase Tudor" evidence="5">
    <location>
        <begin position="254"/>
        <end position="301"/>
    </location>
</feature>
<dbReference type="PANTHER" id="PTHR46024:SF1">
    <property type="entry name" value="HISTONE-LYSINE N-METHYLTRANSFERASE EGGLESS"/>
    <property type="match status" value="1"/>
</dbReference>
<protein>
    <submittedName>
        <fullName evidence="7">Histone-lysine N-methyltransferase SETDB1-B</fullName>
    </submittedName>
</protein>
<evidence type="ECO:0000259" key="5">
    <source>
        <dbReference type="Pfam" id="PF18358"/>
    </source>
</evidence>
<keyword evidence="7" id="KW-0489">Methyltransferase</keyword>
<evidence type="ECO:0000259" key="6">
    <source>
        <dbReference type="Pfam" id="PF18359"/>
    </source>
</evidence>
<dbReference type="PANTHER" id="PTHR46024">
    <property type="entry name" value="HISTONE-LYSINE N-METHYLTRANSFERASE EGGLESS"/>
    <property type="match status" value="1"/>
</dbReference>
<dbReference type="GO" id="GO:0005634">
    <property type="term" value="C:nucleus"/>
    <property type="evidence" value="ECO:0007669"/>
    <property type="project" value="UniProtKB-SubCell"/>
</dbReference>
<keyword evidence="7" id="KW-0808">Transferase</keyword>
<proteinExistence type="predicted"/>
<dbReference type="Pfam" id="PF18359">
    <property type="entry name" value="Tudor_5"/>
    <property type="match status" value="1"/>
</dbReference>
<dbReference type="InterPro" id="IPR040880">
    <property type="entry name" value="DUF5604"/>
</dbReference>
<dbReference type="EMBL" id="WKFB01000519">
    <property type="protein sequence ID" value="KAF6720621.1"/>
    <property type="molecule type" value="Genomic_DNA"/>
</dbReference>
<dbReference type="GO" id="GO:0070828">
    <property type="term" value="P:heterochromatin organization"/>
    <property type="evidence" value="ECO:0007669"/>
    <property type="project" value="TreeGrafter"/>
</dbReference>
<dbReference type="Pfam" id="PF18358">
    <property type="entry name" value="Tudor_4"/>
    <property type="match status" value="1"/>
</dbReference>
<keyword evidence="2" id="KW-0539">Nucleus</keyword>
<dbReference type="GO" id="GO:0032259">
    <property type="term" value="P:methylation"/>
    <property type="evidence" value="ECO:0007669"/>
    <property type="project" value="UniProtKB-KW"/>
</dbReference>
<accession>A0A834F433</accession>
<dbReference type="Pfam" id="PF18300">
    <property type="entry name" value="DUF5604"/>
    <property type="match status" value="1"/>
</dbReference>
<dbReference type="InterPro" id="IPR051516">
    <property type="entry name" value="SETDB_methyltransferase"/>
</dbReference>
<dbReference type="InterPro" id="IPR041291">
    <property type="entry name" value="TUDOR_5"/>
</dbReference>
<evidence type="ECO:0000256" key="3">
    <source>
        <dbReference type="SAM" id="MobiDB-lite"/>
    </source>
</evidence>
<evidence type="ECO:0000313" key="7">
    <source>
        <dbReference type="EMBL" id="KAF6720621.1"/>
    </source>
</evidence>
<feature type="domain" description="Histone methyltransferase Tudor" evidence="6">
    <location>
        <begin position="167"/>
        <end position="210"/>
    </location>
</feature>
<dbReference type="AlphaFoldDB" id="A0A834F433"/>
<dbReference type="Proteomes" id="UP000646548">
    <property type="component" value="Unassembled WGS sequence"/>
</dbReference>
<feature type="domain" description="DUF5604" evidence="4">
    <location>
        <begin position="109"/>
        <end position="159"/>
    </location>
</feature>
<evidence type="ECO:0000259" key="4">
    <source>
        <dbReference type="Pfam" id="PF18300"/>
    </source>
</evidence>
<comment type="caution">
    <text evidence="7">The sequence shown here is derived from an EMBL/GenBank/DDBJ whole genome shotgun (WGS) entry which is preliminary data.</text>
</comment>
<feature type="compositionally biased region" description="Basic and acidic residues" evidence="3">
    <location>
        <begin position="1"/>
        <end position="10"/>
    </location>
</feature>
<sequence>MRLIRPEPPDRQAGVQRAPAGMFGRARHPESASAPMLRTAPRKQRRPETAKTAAPPSKPENAMKPAASAEKTLAGGEERTKEQAANKSGVTSAGTKAPAKTPLEEPAPNMRVIARKTELQWKLGKIIELVTKGDGRVKYKINFDKKGKSLVSGHHIAYESRAKVDQLDIGTRVVVHRGEEYLPGILGEIPSRKNRMRFLVFTDDGAAVYVGLPLLHIVCRQLKDPLEDIQDDRHRSFIKQYLKEWPYPPQSRYKEGQVLKVERQGTMQNCEVLLVDSSLIKVVFQSDQHTEWIFRGSLRIENILKLRGWLLPKEGKDEK</sequence>
<feature type="compositionally biased region" description="Polar residues" evidence="3">
    <location>
        <begin position="85"/>
        <end position="94"/>
    </location>
</feature>
<comment type="subcellular location">
    <subcellularLocation>
        <location evidence="1">Nucleus</location>
    </subcellularLocation>
</comment>
<gene>
    <name evidence="7" type="ORF">FQA47_002275</name>
</gene>
<dbReference type="GO" id="GO:0046974">
    <property type="term" value="F:histone H3K9 methyltransferase activity"/>
    <property type="evidence" value="ECO:0007669"/>
    <property type="project" value="TreeGrafter"/>
</dbReference>
<dbReference type="GO" id="GO:0010629">
    <property type="term" value="P:negative regulation of gene expression"/>
    <property type="evidence" value="ECO:0007669"/>
    <property type="project" value="TreeGrafter"/>
</dbReference>
<organism evidence="7 8">
    <name type="scientific">Oryzias melastigma</name>
    <name type="common">Marine medaka</name>
    <dbReference type="NCBI Taxonomy" id="30732"/>
    <lineage>
        <taxon>Eukaryota</taxon>
        <taxon>Metazoa</taxon>
        <taxon>Chordata</taxon>
        <taxon>Craniata</taxon>
        <taxon>Vertebrata</taxon>
        <taxon>Euteleostomi</taxon>
        <taxon>Actinopterygii</taxon>
        <taxon>Neopterygii</taxon>
        <taxon>Teleostei</taxon>
        <taxon>Neoteleostei</taxon>
        <taxon>Acanthomorphata</taxon>
        <taxon>Ovalentaria</taxon>
        <taxon>Atherinomorphae</taxon>
        <taxon>Beloniformes</taxon>
        <taxon>Adrianichthyidae</taxon>
        <taxon>Oryziinae</taxon>
        <taxon>Oryzias</taxon>
    </lineage>
</organism>
<feature type="region of interest" description="Disordered" evidence="3">
    <location>
        <begin position="1"/>
        <end position="107"/>
    </location>
</feature>
<reference evidence="7" key="1">
    <citation type="journal article" name="BMC Genomics">
        <title>Long-read sequencing and de novo genome assembly of marine medaka (Oryzias melastigma).</title>
        <authorList>
            <person name="Liang P."/>
            <person name="Saqib H.S.A."/>
            <person name="Ni X."/>
            <person name="Shen Y."/>
        </authorList>
    </citation>
    <scope>NUCLEOTIDE SEQUENCE</scope>
    <source>
        <strain evidence="7">Bigg-433</strain>
    </source>
</reference>
<dbReference type="InterPro" id="IPR041292">
    <property type="entry name" value="Tudor_4"/>
</dbReference>